<evidence type="ECO:0000313" key="3">
    <source>
        <dbReference type="EMBL" id="GFM36199.1"/>
    </source>
</evidence>
<feature type="modified residue" description="4-aspartylphosphate" evidence="1">
    <location>
        <position position="76"/>
    </location>
</feature>
<dbReference type="EMBL" id="BLVP01000002">
    <property type="protein sequence ID" value="GFM36199.1"/>
    <property type="molecule type" value="Genomic_DNA"/>
</dbReference>
<organism evidence="3 4">
    <name type="scientific">Desulfovibrio psychrotolerans</name>
    <dbReference type="NCBI Taxonomy" id="415242"/>
    <lineage>
        <taxon>Bacteria</taxon>
        <taxon>Pseudomonadati</taxon>
        <taxon>Thermodesulfobacteriota</taxon>
        <taxon>Desulfovibrionia</taxon>
        <taxon>Desulfovibrionales</taxon>
        <taxon>Desulfovibrionaceae</taxon>
        <taxon>Desulfovibrio</taxon>
    </lineage>
</organism>
<protein>
    <recommendedName>
        <fullName evidence="2">Response regulatory domain-containing protein</fullName>
    </recommendedName>
</protein>
<dbReference type="RefSeq" id="WP_174408871.1">
    <property type="nucleotide sequence ID" value="NZ_BLVP01000002.1"/>
</dbReference>
<dbReference type="AlphaFoldDB" id="A0A7J0BR87"/>
<dbReference type="GO" id="GO:0000160">
    <property type="term" value="P:phosphorelay signal transduction system"/>
    <property type="evidence" value="ECO:0007669"/>
    <property type="project" value="InterPro"/>
</dbReference>
<gene>
    <name evidence="3" type="ORF">DSM19430T_08830</name>
</gene>
<dbReference type="PANTHER" id="PTHR45228:SF8">
    <property type="entry name" value="TWO-COMPONENT RESPONSE REGULATOR-RELATED"/>
    <property type="match status" value="1"/>
</dbReference>
<keyword evidence="4" id="KW-1185">Reference proteome</keyword>
<accession>A0A7J0BR87</accession>
<dbReference type="SMART" id="SM00448">
    <property type="entry name" value="REC"/>
    <property type="match status" value="1"/>
</dbReference>
<dbReference type="PANTHER" id="PTHR45228">
    <property type="entry name" value="CYCLIC DI-GMP PHOSPHODIESTERASE TM_0186-RELATED"/>
    <property type="match status" value="1"/>
</dbReference>
<evidence type="ECO:0000259" key="2">
    <source>
        <dbReference type="PROSITE" id="PS50110"/>
    </source>
</evidence>
<dbReference type="InterPro" id="IPR011006">
    <property type="entry name" value="CheY-like_superfamily"/>
</dbReference>
<reference evidence="3 4" key="1">
    <citation type="submission" date="2020-05" db="EMBL/GenBank/DDBJ databases">
        <title>Draft genome sequence of Desulfovibrio psychrotolerans JS1T.</title>
        <authorList>
            <person name="Ueno A."/>
            <person name="Tamazawa S."/>
            <person name="Tamamura S."/>
            <person name="Murakami T."/>
            <person name="Kiyama T."/>
            <person name="Inomata H."/>
            <person name="Amano Y."/>
            <person name="Miyakawa K."/>
            <person name="Tamaki H."/>
            <person name="Naganuma T."/>
            <person name="Kaneko K."/>
        </authorList>
    </citation>
    <scope>NUCLEOTIDE SEQUENCE [LARGE SCALE GENOMIC DNA]</scope>
    <source>
        <strain evidence="3 4">JS1</strain>
    </source>
</reference>
<keyword evidence="1" id="KW-0597">Phosphoprotein</keyword>
<dbReference type="Gene3D" id="3.40.50.2300">
    <property type="match status" value="1"/>
</dbReference>
<evidence type="ECO:0000256" key="1">
    <source>
        <dbReference type="PROSITE-ProRule" id="PRU00169"/>
    </source>
</evidence>
<proteinExistence type="predicted"/>
<dbReference type="CDD" id="cd17569">
    <property type="entry name" value="REC_HupR-like"/>
    <property type="match status" value="1"/>
</dbReference>
<feature type="domain" description="Response regulatory" evidence="2">
    <location>
        <begin position="27"/>
        <end position="142"/>
    </location>
</feature>
<name>A0A7J0BR87_9BACT</name>
<dbReference type="PROSITE" id="PS50110">
    <property type="entry name" value="RESPONSE_REGULATORY"/>
    <property type="match status" value="1"/>
</dbReference>
<dbReference type="Pfam" id="PF00072">
    <property type="entry name" value="Response_reg"/>
    <property type="match status" value="1"/>
</dbReference>
<sequence length="397" mass="43797">MSASQDTTPRNDIGNAPASAQDQLNRRVLFVDDESNILDSFRRTLRKRFDVTTASGPLSGLDTIRDHPAFAVVVSDLRMPKMNGVEFLSRVRSLSPDSVRIMLTAHADVEAAVAAVNDGAVFRFLTKPCQTETLIRAIEAGMEHYRLVNAERDLLRGTLRGSINVLTEVLALTNPEAFGRSQRIKGHMSALAKRFDRPDAWKLDLAAMLSQIGCVTLTSDMLHKKLAGGKLSADEKELLANHPDVGYNLLKHIPRLHDVAEMVRQQNTSLSENRQISFGARALKILLDYDARLQSGAQPDDALNDMLPAHDVYDSTILLAFAEMIRGSAPRSSRQLYLEDLRPGMVTAQNIETRDGTLLATAGQELSDASVSRIRNFARAYGLDEPLSILHSPDTEE</sequence>
<dbReference type="InterPro" id="IPR052020">
    <property type="entry name" value="Cyclic_di-GMP/3'3'-cGAMP_PDE"/>
</dbReference>
<dbReference type="Gene3D" id="1.10.3210.10">
    <property type="entry name" value="Hypothetical protein af1432"/>
    <property type="match status" value="1"/>
</dbReference>
<dbReference type="InterPro" id="IPR001789">
    <property type="entry name" value="Sig_transdc_resp-reg_receiver"/>
</dbReference>
<comment type="caution">
    <text evidence="3">The sequence shown here is derived from an EMBL/GenBank/DDBJ whole genome shotgun (WGS) entry which is preliminary data.</text>
</comment>
<dbReference type="Pfam" id="PF13487">
    <property type="entry name" value="HD_5"/>
    <property type="match status" value="1"/>
</dbReference>
<dbReference type="Proteomes" id="UP000503820">
    <property type="component" value="Unassembled WGS sequence"/>
</dbReference>
<evidence type="ECO:0000313" key="4">
    <source>
        <dbReference type="Proteomes" id="UP000503820"/>
    </source>
</evidence>
<dbReference type="SUPFAM" id="SSF52172">
    <property type="entry name" value="CheY-like"/>
    <property type="match status" value="1"/>
</dbReference>